<feature type="region of interest" description="Disordered" evidence="9">
    <location>
        <begin position="13"/>
        <end position="44"/>
    </location>
</feature>
<evidence type="ECO:0000313" key="10">
    <source>
        <dbReference type="EMBL" id="KAJ7214375.1"/>
    </source>
</evidence>
<dbReference type="AlphaFoldDB" id="A0AAD6VJ09"/>
<dbReference type="GO" id="GO:0004497">
    <property type="term" value="F:monooxygenase activity"/>
    <property type="evidence" value="ECO:0007669"/>
    <property type="project" value="UniProtKB-KW"/>
</dbReference>
<dbReference type="Gene3D" id="1.10.630.10">
    <property type="entry name" value="Cytochrome P450"/>
    <property type="match status" value="1"/>
</dbReference>
<keyword evidence="8" id="KW-0349">Heme</keyword>
<dbReference type="Proteomes" id="UP001219525">
    <property type="component" value="Unassembled WGS sequence"/>
</dbReference>
<dbReference type="GO" id="GO:0016705">
    <property type="term" value="F:oxidoreductase activity, acting on paired donors, with incorporation or reduction of molecular oxygen"/>
    <property type="evidence" value="ECO:0007669"/>
    <property type="project" value="InterPro"/>
</dbReference>
<dbReference type="SUPFAM" id="SSF48264">
    <property type="entry name" value="Cytochrome P450"/>
    <property type="match status" value="1"/>
</dbReference>
<dbReference type="GO" id="GO:0020037">
    <property type="term" value="F:heme binding"/>
    <property type="evidence" value="ECO:0007669"/>
    <property type="project" value="InterPro"/>
</dbReference>
<comment type="caution">
    <text evidence="10">The sequence shown here is derived from an EMBL/GenBank/DDBJ whole genome shotgun (WGS) entry which is preliminary data.</text>
</comment>
<evidence type="ECO:0000256" key="5">
    <source>
        <dbReference type="ARBA" id="ARBA00023002"/>
    </source>
</evidence>
<evidence type="ECO:0000256" key="6">
    <source>
        <dbReference type="ARBA" id="ARBA00023004"/>
    </source>
</evidence>
<evidence type="ECO:0000256" key="4">
    <source>
        <dbReference type="ARBA" id="ARBA00022723"/>
    </source>
</evidence>
<dbReference type="InterPro" id="IPR036396">
    <property type="entry name" value="Cyt_P450_sf"/>
</dbReference>
<protein>
    <submittedName>
        <fullName evidence="10">Cytochrome P450</fullName>
    </submittedName>
</protein>
<keyword evidence="7" id="KW-0503">Monooxygenase</keyword>
<keyword evidence="6 8" id="KW-0408">Iron</keyword>
<comment type="pathway">
    <text evidence="2">Secondary metabolite biosynthesis.</text>
</comment>
<dbReference type="InterPro" id="IPR002403">
    <property type="entry name" value="Cyt_P450_E_grp-IV"/>
</dbReference>
<proteinExistence type="inferred from homology"/>
<gene>
    <name evidence="10" type="ORF">GGX14DRAFT_392405</name>
</gene>
<dbReference type="PRINTS" id="PR00385">
    <property type="entry name" value="P450"/>
</dbReference>
<dbReference type="PRINTS" id="PR00465">
    <property type="entry name" value="EP450IV"/>
</dbReference>
<dbReference type="PANTHER" id="PTHR24305">
    <property type="entry name" value="CYTOCHROME P450"/>
    <property type="match status" value="1"/>
</dbReference>
<evidence type="ECO:0000256" key="7">
    <source>
        <dbReference type="ARBA" id="ARBA00023033"/>
    </source>
</evidence>
<evidence type="ECO:0000256" key="2">
    <source>
        <dbReference type="ARBA" id="ARBA00005179"/>
    </source>
</evidence>
<evidence type="ECO:0000256" key="1">
    <source>
        <dbReference type="ARBA" id="ARBA00001971"/>
    </source>
</evidence>
<comment type="similarity">
    <text evidence="3">Belongs to the cytochrome P450 family.</text>
</comment>
<dbReference type="InterPro" id="IPR050121">
    <property type="entry name" value="Cytochrome_P450_monoxygenase"/>
</dbReference>
<keyword evidence="11" id="KW-1185">Reference proteome</keyword>
<comment type="cofactor">
    <cofactor evidence="1 8">
        <name>heme</name>
        <dbReference type="ChEBI" id="CHEBI:30413"/>
    </cofactor>
</comment>
<feature type="binding site" description="axial binding residue" evidence="8">
    <location>
        <position position="526"/>
    </location>
    <ligand>
        <name>heme</name>
        <dbReference type="ChEBI" id="CHEBI:30413"/>
    </ligand>
    <ligandPart>
        <name>Fe</name>
        <dbReference type="ChEBI" id="CHEBI:18248"/>
    </ligandPart>
</feature>
<evidence type="ECO:0000256" key="8">
    <source>
        <dbReference type="PIRSR" id="PIRSR602403-1"/>
    </source>
</evidence>
<organism evidence="10 11">
    <name type="scientific">Mycena pura</name>
    <dbReference type="NCBI Taxonomy" id="153505"/>
    <lineage>
        <taxon>Eukaryota</taxon>
        <taxon>Fungi</taxon>
        <taxon>Dikarya</taxon>
        <taxon>Basidiomycota</taxon>
        <taxon>Agaricomycotina</taxon>
        <taxon>Agaricomycetes</taxon>
        <taxon>Agaricomycetidae</taxon>
        <taxon>Agaricales</taxon>
        <taxon>Marasmiineae</taxon>
        <taxon>Mycenaceae</taxon>
        <taxon>Mycena</taxon>
    </lineage>
</organism>
<dbReference type="EMBL" id="JARJCW010000019">
    <property type="protein sequence ID" value="KAJ7214375.1"/>
    <property type="molecule type" value="Genomic_DNA"/>
</dbReference>
<keyword evidence="4 8" id="KW-0479">Metal-binding</keyword>
<dbReference type="GO" id="GO:0005506">
    <property type="term" value="F:iron ion binding"/>
    <property type="evidence" value="ECO:0007669"/>
    <property type="project" value="InterPro"/>
</dbReference>
<sequence>MSRRLLCLCSQRPSVPASQCPSVIQQQQRPSVPASQPSASFSSLSVPACRSDHVDRRVPGDGDVAIRECGMWTRLSDTSLLLVHYDALRRRGKGRLTVSFIGISAFTIWRGDVPETVKYLLILFLGAVLIAVPLYRLSPLHRLHGGPGPKLNKITELTMLYYAVLGLRHNKLRALHDRYGRVVRIGPNTLSFISPTAISSIYGSANAPDKSTAYDMQHLKGDGLFFLKDKASHSRRRRIWNRSFSEEALLGYQDPLVREIEHLFDLLLKKTSNNGKVDLVKILPQYSYDSMSLLDSDDPANIAAEGTKFFRLSELFTHIQPLFHCLMLIPGISRFMSFEKLSILAAERRLKNGATFRDGISYWFDGDEFQPKLHPRDLPIEAETILLGGADTLGSTTTMMFYFLITNPKWITVLREELRDVFDEQGRSQQLNSLDQIPILEAFVQETLRLGTLLPGLPRVVPNGGMIIDGHHIPSGTVVNVPVWAYHVDPDYFPNPRAFDPNRWIENENFSIKVHSMAFGVGMYNCVGSKLALTQLRILLAMAVHRLEFTPEPGFDSEKFWNGMRNTRTADFMEPLWVRVTHRNPSD</sequence>
<name>A0AAD6VJ09_9AGAR</name>
<evidence type="ECO:0000256" key="9">
    <source>
        <dbReference type="SAM" id="MobiDB-lite"/>
    </source>
</evidence>
<feature type="compositionally biased region" description="Low complexity" evidence="9">
    <location>
        <begin position="25"/>
        <end position="44"/>
    </location>
</feature>
<feature type="compositionally biased region" description="Polar residues" evidence="9">
    <location>
        <begin position="13"/>
        <end position="24"/>
    </location>
</feature>
<evidence type="ECO:0000256" key="3">
    <source>
        <dbReference type="ARBA" id="ARBA00010617"/>
    </source>
</evidence>
<keyword evidence="5" id="KW-0560">Oxidoreductase</keyword>
<reference evidence="10" key="1">
    <citation type="submission" date="2023-03" db="EMBL/GenBank/DDBJ databases">
        <title>Massive genome expansion in bonnet fungi (Mycena s.s.) driven by repeated elements and novel gene families across ecological guilds.</title>
        <authorList>
            <consortium name="Lawrence Berkeley National Laboratory"/>
            <person name="Harder C.B."/>
            <person name="Miyauchi S."/>
            <person name="Viragh M."/>
            <person name="Kuo A."/>
            <person name="Thoen E."/>
            <person name="Andreopoulos B."/>
            <person name="Lu D."/>
            <person name="Skrede I."/>
            <person name="Drula E."/>
            <person name="Henrissat B."/>
            <person name="Morin E."/>
            <person name="Kohler A."/>
            <person name="Barry K."/>
            <person name="LaButti K."/>
            <person name="Morin E."/>
            <person name="Salamov A."/>
            <person name="Lipzen A."/>
            <person name="Mereny Z."/>
            <person name="Hegedus B."/>
            <person name="Baldrian P."/>
            <person name="Stursova M."/>
            <person name="Weitz H."/>
            <person name="Taylor A."/>
            <person name="Grigoriev I.V."/>
            <person name="Nagy L.G."/>
            <person name="Martin F."/>
            <person name="Kauserud H."/>
        </authorList>
    </citation>
    <scope>NUCLEOTIDE SEQUENCE</scope>
    <source>
        <strain evidence="10">9144</strain>
    </source>
</reference>
<accession>A0AAD6VJ09</accession>
<evidence type="ECO:0000313" key="11">
    <source>
        <dbReference type="Proteomes" id="UP001219525"/>
    </source>
</evidence>
<dbReference type="PANTHER" id="PTHR24305:SF187">
    <property type="entry name" value="P450, PUTATIVE (EUROFUNG)-RELATED"/>
    <property type="match status" value="1"/>
</dbReference>
<dbReference type="Pfam" id="PF00067">
    <property type="entry name" value="p450"/>
    <property type="match status" value="1"/>
</dbReference>
<dbReference type="InterPro" id="IPR001128">
    <property type="entry name" value="Cyt_P450"/>
</dbReference>